<evidence type="ECO:0000313" key="1">
    <source>
        <dbReference type="EMBL" id="QXH39458.1"/>
    </source>
</evidence>
<organism evidence="1 2">
    <name type="scientific">Pseudomonas sessilinigenes</name>
    <dbReference type="NCBI Taxonomy" id="658629"/>
    <lineage>
        <taxon>Bacteria</taxon>
        <taxon>Pseudomonadati</taxon>
        <taxon>Pseudomonadota</taxon>
        <taxon>Gammaproteobacteria</taxon>
        <taxon>Pseudomonadales</taxon>
        <taxon>Pseudomonadaceae</taxon>
        <taxon>Pseudomonas</taxon>
    </lineage>
</organism>
<proteinExistence type="predicted"/>
<accession>A0ABX8MLE3</accession>
<gene>
    <name evidence="1" type="ORF">KSS89_25045</name>
</gene>
<reference evidence="1" key="1">
    <citation type="submission" date="2021-06" db="EMBL/GenBank/DDBJ databases">
        <title>Updating the genus Pseudomonas: Description of 43 new species and partition of the Pseudomonas putida group.</title>
        <authorList>
            <person name="Girard L."/>
            <person name="Lood C."/>
            <person name="Vandamme P."/>
            <person name="Rokni-Zadeh H."/>
            <person name="van Noort V."/>
            <person name="Hofte M."/>
            <person name="Lavigne R."/>
            <person name="De Mot R."/>
        </authorList>
    </citation>
    <scope>NUCLEOTIDE SEQUENCE</scope>
    <source>
        <strain evidence="1">CMR12a</strain>
    </source>
</reference>
<name>A0ABX8MLE3_9PSED</name>
<keyword evidence="2" id="KW-1185">Reference proteome</keyword>
<evidence type="ECO:0000313" key="2">
    <source>
        <dbReference type="Proteomes" id="UP000693952"/>
    </source>
</evidence>
<protein>
    <submittedName>
        <fullName evidence="1">Uncharacterized protein</fullName>
    </submittedName>
</protein>
<dbReference type="RefSeq" id="WP_124347575.1">
    <property type="nucleotide sequence ID" value="NZ_CP027706.1"/>
</dbReference>
<dbReference type="Proteomes" id="UP000693952">
    <property type="component" value="Chromosome"/>
</dbReference>
<dbReference type="EMBL" id="CP077074">
    <property type="protein sequence ID" value="QXH39458.1"/>
    <property type="molecule type" value="Genomic_DNA"/>
</dbReference>
<sequence>MQGPFEVFRSCYSSMPLQAMRQARRRSPLLKPIAHSNAMSWSSFYVDRRMLAGARLRSTSIASSQAAGAL</sequence>